<evidence type="ECO:0000256" key="14">
    <source>
        <dbReference type="ARBA" id="ARBA00022753"/>
    </source>
</evidence>
<evidence type="ECO:0000256" key="5">
    <source>
        <dbReference type="ARBA" id="ARBA00004544"/>
    </source>
</evidence>
<keyword evidence="15" id="KW-0106">Calcium</keyword>
<dbReference type="PANTHER" id="PTHR16592:SF2">
    <property type="entry name" value="ASTROTACTIN-2"/>
    <property type="match status" value="1"/>
</dbReference>
<sequence length="805" mass="89153">MIILRHLGWAGCSLGLSSSEVLQVCCEPFQPSLRRIHTRNPCSSRSWRCPPFTFLELRWGLLISCTCAPPPLPGIPRPGVPLTQHLRSCLAEMSGTAADISLVHWRQQWLENGTLYFHVSMSSAGQLARATAPTLQEPSEIVEEQLHILHISVMGGLIALLLLLLVFTVALYAQRRWQKRRRVPQKSASTEATHEIHYIPSVLLGPQARESFRASRLQAHNSVIGVPIRETPILDDYDYEDDEDLPRRTNHVSREDEFGSQVTHTLDSLEGSLGMGLLIFGSEEGFNKLQEAYVTNGLLFLSGGISFGRTKGTSGSEADDETQLTFYTEQYRSRRRSKGLLKSPVNKTALTLIAVSSCILAMVCGTQMSCPLTVKVTLHVPEHFIADGSSFVVSEGSYLDVSDWLNPAKLSLYYQINATSPWLCDPETGECSCHEGYAPDPVHRHLCVRSDWGQSEGPWPYTTLERGYDLVTGEQAPEKILRSTFSLGQGLWLPVSKSFVVPPVELSINPLASCKTDVLVTEDPADVREEAMLSTYFETINDLLSSFGPVRDCSRNNGGCTRNFKCVSDRQVDSSGCVCPEELRPMKDGSGCYDHSKGIDCSDGFNGGCEQLCLQQTLPLPYDATSSTIFMFCGCVEEYKLAPDGKSCLMLSDVCEGPKCLKPDSKFNDTLFGEMLHGYNNRTQHVNQGQVFQMTFRYGNNFIKDFPQLADGLLVIPLPVEEQCRGVLSEPLPDLQLLTGDVRYDEAMGYPMVQQWRVRSNLYRVKLSTITLSAGEERRPGSGGLGVTQHAFPSTEGVRALGWGC</sequence>
<reference evidence="28" key="1">
    <citation type="submission" date="2019-03" db="EMBL/GenBank/DDBJ databases">
        <authorList>
            <person name="Warren W.C."/>
            <person name="Johnson G.S."/>
        </authorList>
    </citation>
    <scope>NUCLEOTIDE SEQUENCE [LARGE SCALE GENOMIC DNA]</scope>
    <source>
        <strain evidence="28">Basenji</strain>
    </source>
</reference>
<proteinExistence type="inferred from homology"/>
<dbReference type="GO" id="GO:0016020">
    <property type="term" value="C:membrane"/>
    <property type="evidence" value="ECO:0007669"/>
    <property type="project" value="UniProtKB-SubCell"/>
</dbReference>
<evidence type="ECO:0000256" key="22">
    <source>
        <dbReference type="ARBA" id="ARBA00061421"/>
    </source>
</evidence>
<dbReference type="GO" id="GO:0005938">
    <property type="term" value="C:cell cortex"/>
    <property type="evidence" value="ECO:0007669"/>
    <property type="project" value="UniProtKB-SubCell"/>
</dbReference>
<dbReference type="GO" id="GO:0001764">
    <property type="term" value="P:neuron migration"/>
    <property type="evidence" value="ECO:0007669"/>
    <property type="project" value="InterPro"/>
</dbReference>
<dbReference type="GO" id="GO:0046872">
    <property type="term" value="F:metal ion binding"/>
    <property type="evidence" value="ECO:0007669"/>
    <property type="project" value="UniProtKB-KW"/>
</dbReference>
<evidence type="ECO:0000256" key="3">
    <source>
        <dbReference type="ARBA" id="ARBA00004412"/>
    </source>
</evidence>
<dbReference type="Gene3D" id="2.10.25.10">
    <property type="entry name" value="Laminin"/>
    <property type="match status" value="1"/>
</dbReference>
<keyword evidence="18 25" id="KW-0472">Membrane</keyword>
<dbReference type="InterPro" id="IPR045575">
    <property type="entry name" value="ASTN_1_2_N"/>
</dbReference>
<dbReference type="AlphaFoldDB" id="A0A8C0NE03"/>
<evidence type="ECO:0000256" key="4">
    <source>
        <dbReference type="ARBA" id="ARBA00004484"/>
    </source>
</evidence>
<dbReference type="PANTHER" id="PTHR16592">
    <property type="entry name" value="ASTROTACTIN-1-LIKE"/>
    <property type="match status" value="1"/>
</dbReference>
<evidence type="ECO:0000256" key="17">
    <source>
        <dbReference type="ARBA" id="ARBA00022989"/>
    </source>
</evidence>
<evidence type="ECO:0000256" key="6">
    <source>
        <dbReference type="ARBA" id="ARBA00004603"/>
    </source>
</evidence>
<evidence type="ECO:0000256" key="19">
    <source>
        <dbReference type="ARBA" id="ARBA00023157"/>
    </source>
</evidence>
<evidence type="ECO:0000256" key="1">
    <source>
        <dbReference type="ARBA" id="ARBA00004132"/>
    </source>
</evidence>
<feature type="transmembrane region" description="Helical" evidence="25">
    <location>
        <begin position="148"/>
        <end position="173"/>
    </location>
</feature>
<evidence type="ECO:0000256" key="8">
    <source>
        <dbReference type="ARBA" id="ARBA00022490"/>
    </source>
</evidence>
<evidence type="ECO:0000256" key="25">
    <source>
        <dbReference type="SAM" id="Phobius"/>
    </source>
</evidence>
<evidence type="ECO:0000256" key="21">
    <source>
        <dbReference type="ARBA" id="ARBA00023329"/>
    </source>
</evidence>
<feature type="domain" description="Astrotactin-1/2 N-terminal" evidence="27">
    <location>
        <begin position="306"/>
        <end position="589"/>
    </location>
</feature>
<evidence type="ECO:0000256" key="24">
    <source>
        <dbReference type="ARBA" id="ARBA00071694"/>
    </source>
</evidence>
<evidence type="ECO:0000313" key="29">
    <source>
        <dbReference type="Proteomes" id="UP000694429"/>
    </source>
</evidence>
<protein>
    <recommendedName>
        <fullName evidence="24">Astrotactin-2</fullName>
    </recommendedName>
</protein>
<comment type="subcellular location">
    <subcellularLocation>
        <location evidence="5">Cytoplasm</location>
        <location evidence="5">Cell cortex</location>
    </subcellularLocation>
    <subcellularLocation>
        <location evidence="1">Cytoplasmic vesicle</location>
        <location evidence="1">Clathrin-coated vesicle</location>
    </subcellularLocation>
    <subcellularLocation>
        <location evidence="3">Early endosome</location>
    </subcellularLocation>
    <subcellularLocation>
        <location evidence="6">Late endosome</location>
    </subcellularLocation>
    <subcellularLocation>
        <location evidence="2">Membrane</location>
        <topology evidence="2">Multi-pass membrane protein</topology>
    </subcellularLocation>
    <subcellularLocation>
        <location evidence="4">Perikaryon</location>
    </subcellularLocation>
</comment>
<evidence type="ECO:0000256" key="16">
    <source>
        <dbReference type="ARBA" id="ARBA00022927"/>
    </source>
</evidence>
<evidence type="ECO:0000256" key="23">
    <source>
        <dbReference type="ARBA" id="ARBA00065119"/>
    </source>
</evidence>
<keyword evidence="9" id="KW-0245">EGF-like domain</keyword>
<name>A0A8C0NE03_CANLF</name>
<evidence type="ECO:0000256" key="20">
    <source>
        <dbReference type="ARBA" id="ARBA00023180"/>
    </source>
</evidence>
<evidence type="ECO:0000256" key="9">
    <source>
        <dbReference type="ARBA" id="ARBA00022536"/>
    </source>
</evidence>
<dbReference type="FunFam" id="2.10.25.10:FF:000288">
    <property type="entry name" value="Astrotactin 2"/>
    <property type="match status" value="1"/>
</dbReference>
<organism evidence="28 29">
    <name type="scientific">Canis lupus familiaris</name>
    <name type="common">Dog</name>
    <name type="synonym">Canis familiaris</name>
    <dbReference type="NCBI Taxonomy" id="9615"/>
    <lineage>
        <taxon>Eukaryota</taxon>
        <taxon>Metazoa</taxon>
        <taxon>Chordata</taxon>
        <taxon>Craniata</taxon>
        <taxon>Vertebrata</taxon>
        <taxon>Euteleostomi</taxon>
        <taxon>Mammalia</taxon>
        <taxon>Eutheria</taxon>
        <taxon>Laurasiatheria</taxon>
        <taxon>Carnivora</taxon>
        <taxon>Caniformia</taxon>
        <taxon>Canidae</taxon>
        <taxon>Canis</taxon>
    </lineage>
</organism>
<evidence type="ECO:0000256" key="12">
    <source>
        <dbReference type="ARBA" id="ARBA00022729"/>
    </source>
</evidence>
<keyword evidence="13" id="KW-0677">Repeat</keyword>
<keyword evidence="11" id="KW-0479">Metal-binding</keyword>
<evidence type="ECO:0000256" key="10">
    <source>
        <dbReference type="ARBA" id="ARBA00022692"/>
    </source>
</evidence>
<keyword evidence="19" id="KW-1015">Disulfide bond</keyword>
<reference evidence="28" key="2">
    <citation type="submission" date="2025-08" db="UniProtKB">
        <authorList>
            <consortium name="Ensembl"/>
        </authorList>
    </citation>
    <scope>IDENTIFICATION</scope>
</reference>
<keyword evidence="14" id="KW-0967">Endosome</keyword>
<evidence type="ECO:0000256" key="11">
    <source>
        <dbReference type="ARBA" id="ARBA00022723"/>
    </source>
</evidence>
<keyword evidence="8" id="KW-0963">Cytoplasm</keyword>
<keyword evidence="17 25" id="KW-1133">Transmembrane helix</keyword>
<feature type="chain" id="PRO_5034253435" description="Astrotactin-2" evidence="26">
    <location>
        <begin position="20"/>
        <end position="805"/>
    </location>
</feature>
<keyword evidence="10 25" id="KW-0812">Transmembrane</keyword>
<comment type="subunit">
    <text evidence="23">Interacts with ASTN1; the interaction is not calcium-dependent.</text>
</comment>
<dbReference type="GO" id="GO:0005769">
    <property type="term" value="C:early endosome"/>
    <property type="evidence" value="ECO:0007669"/>
    <property type="project" value="UniProtKB-SubCell"/>
</dbReference>
<comment type="similarity">
    <text evidence="22">Belongs to the astrotactin family.</text>
</comment>
<keyword evidence="16" id="KW-0653">Protein transport</keyword>
<feature type="signal peptide" evidence="26">
    <location>
        <begin position="1"/>
        <end position="19"/>
    </location>
</feature>
<keyword evidence="12 26" id="KW-0732">Signal</keyword>
<keyword evidence="21" id="KW-0968">Cytoplasmic vesicle</keyword>
<evidence type="ECO:0000256" key="18">
    <source>
        <dbReference type="ARBA" id="ARBA00023136"/>
    </source>
</evidence>
<dbReference type="InterPro" id="IPR026995">
    <property type="entry name" value="Astrotactin"/>
</dbReference>
<dbReference type="Proteomes" id="UP000694429">
    <property type="component" value="Chromosome 11"/>
</dbReference>
<evidence type="ECO:0000256" key="7">
    <source>
        <dbReference type="ARBA" id="ARBA00022448"/>
    </source>
</evidence>
<dbReference type="GO" id="GO:0030136">
    <property type="term" value="C:clathrin-coated vesicle"/>
    <property type="evidence" value="ECO:0007669"/>
    <property type="project" value="UniProtKB-SubCell"/>
</dbReference>
<dbReference type="GO" id="GO:0005770">
    <property type="term" value="C:late endosome"/>
    <property type="evidence" value="ECO:0007669"/>
    <property type="project" value="UniProtKB-SubCell"/>
</dbReference>
<evidence type="ECO:0000256" key="13">
    <source>
        <dbReference type="ARBA" id="ARBA00022737"/>
    </source>
</evidence>
<evidence type="ECO:0000313" key="28">
    <source>
        <dbReference type="Ensembl" id="ENSCAFP00030025371.1"/>
    </source>
</evidence>
<keyword evidence="20" id="KW-0325">Glycoprotein</keyword>
<evidence type="ECO:0000256" key="26">
    <source>
        <dbReference type="SAM" id="SignalP"/>
    </source>
</evidence>
<dbReference type="Pfam" id="PF19441">
    <property type="entry name" value="ASTN_1_2_N"/>
    <property type="match status" value="2"/>
</dbReference>
<evidence type="ECO:0000256" key="2">
    <source>
        <dbReference type="ARBA" id="ARBA00004141"/>
    </source>
</evidence>
<accession>A0A8C0NE03</accession>
<dbReference type="GO" id="GO:0043204">
    <property type="term" value="C:perikaryon"/>
    <property type="evidence" value="ECO:0007669"/>
    <property type="project" value="UniProtKB-SubCell"/>
</dbReference>
<evidence type="ECO:0000259" key="27">
    <source>
        <dbReference type="Pfam" id="PF19441"/>
    </source>
</evidence>
<feature type="transmembrane region" description="Helical" evidence="25">
    <location>
        <begin position="344"/>
        <end position="363"/>
    </location>
</feature>
<keyword evidence="7" id="KW-0813">Transport</keyword>
<feature type="domain" description="Astrotactin-1/2 N-terminal" evidence="27">
    <location>
        <begin position="92"/>
        <end position="272"/>
    </location>
</feature>
<dbReference type="Ensembl" id="ENSCAFT00030029103.1">
    <property type="protein sequence ID" value="ENSCAFP00030025371.1"/>
    <property type="gene ID" value="ENSCAFG00030015713.1"/>
</dbReference>
<evidence type="ECO:0000256" key="15">
    <source>
        <dbReference type="ARBA" id="ARBA00022837"/>
    </source>
</evidence>
<dbReference type="GO" id="GO:0015031">
    <property type="term" value="P:protein transport"/>
    <property type="evidence" value="ECO:0007669"/>
    <property type="project" value="UniProtKB-KW"/>
</dbReference>